<name>A0A1Y5R7H1_9RHOB</name>
<evidence type="ECO:0000313" key="3">
    <source>
        <dbReference type="Proteomes" id="UP000193307"/>
    </source>
</evidence>
<dbReference type="GO" id="GO:0033194">
    <property type="term" value="P:response to hydroperoxide"/>
    <property type="evidence" value="ECO:0007669"/>
    <property type="project" value="TreeGrafter"/>
</dbReference>
<dbReference type="PANTHER" id="PTHR30283">
    <property type="entry name" value="PEROXIDE STRESS RESPONSE PROTEIN YAAA"/>
    <property type="match status" value="1"/>
</dbReference>
<dbReference type="Pfam" id="PF03883">
    <property type="entry name" value="H2O2_YaaD"/>
    <property type="match status" value="1"/>
</dbReference>
<dbReference type="PANTHER" id="PTHR30283:SF4">
    <property type="entry name" value="PEROXIDE STRESS RESISTANCE PROTEIN YAAA"/>
    <property type="match status" value="1"/>
</dbReference>
<evidence type="ECO:0000256" key="1">
    <source>
        <dbReference type="HAMAP-Rule" id="MF_00652"/>
    </source>
</evidence>
<comment type="similarity">
    <text evidence="1">Belongs to the UPF0246 family.</text>
</comment>
<keyword evidence="3" id="KW-1185">Reference proteome</keyword>
<organism evidence="2 3">
    <name type="scientific">Pacificibacter marinus</name>
    <dbReference type="NCBI Taxonomy" id="658057"/>
    <lineage>
        <taxon>Bacteria</taxon>
        <taxon>Pseudomonadati</taxon>
        <taxon>Pseudomonadota</taxon>
        <taxon>Alphaproteobacteria</taxon>
        <taxon>Rhodobacterales</taxon>
        <taxon>Roseobacteraceae</taxon>
        <taxon>Pacificibacter</taxon>
    </lineage>
</organism>
<dbReference type="HAMAP" id="MF_00652">
    <property type="entry name" value="UPF0246"/>
    <property type="match status" value="1"/>
</dbReference>
<dbReference type="Proteomes" id="UP000193307">
    <property type="component" value="Unassembled WGS sequence"/>
</dbReference>
<dbReference type="AlphaFoldDB" id="A0A1Y5R7H1"/>
<dbReference type="RefSeq" id="WP_085846975.1">
    <property type="nucleotide sequence ID" value="NZ_FNZV01000001.1"/>
</dbReference>
<protein>
    <recommendedName>
        <fullName evidence="1">UPF0246 protein PAM7971_00027</fullName>
    </recommendedName>
</protein>
<dbReference type="GO" id="GO:0005829">
    <property type="term" value="C:cytosol"/>
    <property type="evidence" value="ECO:0007669"/>
    <property type="project" value="TreeGrafter"/>
</dbReference>
<proteinExistence type="inferred from homology"/>
<accession>A0A1Y5R7H1</accession>
<gene>
    <name evidence="2" type="ORF">PAM7971_00027</name>
</gene>
<dbReference type="STRING" id="658057.SAMN04488032_101620"/>
<reference evidence="2 3" key="1">
    <citation type="submission" date="2017-03" db="EMBL/GenBank/DDBJ databases">
        <authorList>
            <person name="Afonso C.L."/>
            <person name="Miller P.J."/>
            <person name="Scott M.A."/>
            <person name="Spackman E."/>
            <person name="Goraichik I."/>
            <person name="Dimitrov K.M."/>
            <person name="Suarez D.L."/>
            <person name="Swayne D.E."/>
        </authorList>
    </citation>
    <scope>NUCLEOTIDE SEQUENCE [LARGE SCALE GENOMIC DNA]</scope>
    <source>
        <strain evidence="2 3">CECT 7971</strain>
    </source>
</reference>
<dbReference type="InterPro" id="IPR005583">
    <property type="entry name" value="YaaA"/>
</dbReference>
<evidence type="ECO:0000313" key="2">
    <source>
        <dbReference type="EMBL" id="SLN10619.1"/>
    </source>
</evidence>
<sequence>MLAVISPAKKLNMDPVIGIERTVPSFAAETKELIDVARNLDVPALRKLMSISEKLAELNVERFAAFSETPDVDAVKQAMYMFAGDTYTGLDAGSLDADTVAYAQDHLRILSGLYGILRPLDGAQAYRLEMGSRLATSKGKNLYEFWGNKIALNLNESAQAAGAQYVVNCASTEYFSAVAKEALHPKIITPVFLERRDGTEKVISFFAKKARGAMARFIVENRVNSIPQLHEFDAGGYALDASQSDDTTLVFSRDS</sequence>
<dbReference type="EMBL" id="FWFW01000001">
    <property type="protein sequence ID" value="SLN10619.1"/>
    <property type="molecule type" value="Genomic_DNA"/>
</dbReference>
<dbReference type="NCBIfam" id="NF002542">
    <property type="entry name" value="PRK02101.1-3"/>
    <property type="match status" value="1"/>
</dbReference>
<dbReference type="OrthoDB" id="9777133at2"/>